<sequence length="190" mass="20592">MLEQPILLASHNAGKLAELQQLFAQYSISLQGYTSQLAPIPFGLEGGDYWQNATSKAAQVAVLTSLPVLGDDSGIDLAAFPNEFGVYTGRTLARQAVAANTYLLARLRDNPQRQITLHSYLVLQIGHRLVRAHGSLTAQVALQEQGQLSGGFDRLVYIPELGATLAELPALQRAHYSQRGRAVAALMQQI</sequence>
<accession>A0ABW3ED16</accession>
<comment type="caution">
    <text evidence="2">The sequence shown here is derived from an EMBL/GenBank/DDBJ whole genome shotgun (WGS) entry which is preliminary data.</text>
</comment>
<keyword evidence="1 2" id="KW-0378">Hydrolase</keyword>
<dbReference type="InterPro" id="IPR002637">
    <property type="entry name" value="RdgB/HAM1"/>
</dbReference>
<evidence type="ECO:0000313" key="3">
    <source>
        <dbReference type="Proteomes" id="UP001597104"/>
    </source>
</evidence>
<dbReference type="Proteomes" id="UP001597104">
    <property type="component" value="Unassembled WGS sequence"/>
</dbReference>
<organism evidence="2 3">
    <name type="scientific">Loigolactobacillus binensis</name>
    <dbReference type="NCBI Taxonomy" id="2559922"/>
    <lineage>
        <taxon>Bacteria</taxon>
        <taxon>Bacillati</taxon>
        <taxon>Bacillota</taxon>
        <taxon>Bacilli</taxon>
        <taxon>Lactobacillales</taxon>
        <taxon>Lactobacillaceae</taxon>
        <taxon>Loigolactobacillus</taxon>
    </lineage>
</organism>
<dbReference type="Pfam" id="PF01725">
    <property type="entry name" value="Ham1p_like"/>
    <property type="match status" value="1"/>
</dbReference>
<reference evidence="3" key="1">
    <citation type="journal article" date="2019" name="Int. J. Syst. Evol. Microbiol.">
        <title>The Global Catalogue of Microorganisms (GCM) 10K type strain sequencing project: providing services to taxonomists for standard genome sequencing and annotation.</title>
        <authorList>
            <consortium name="The Broad Institute Genomics Platform"/>
            <consortium name="The Broad Institute Genome Sequencing Center for Infectious Disease"/>
            <person name="Wu L."/>
            <person name="Ma J."/>
        </authorList>
    </citation>
    <scope>NUCLEOTIDE SEQUENCE [LARGE SCALE GENOMIC DNA]</scope>
    <source>
        <strain evidence="3">CCM 8925</strain>
    </source>
</reference>
<dbReference type="GO" id="GO:0016787">
    <property type="term" value="F:hydrolase activity"/>
    <property type="evidence" value="ECO:0007669"/>
    <property type="project" value="UniProtKB-KW"/>
</dbReference>
<proteinExistence type="predicted"/>
<dbReference type="EC" id="3.6.1.-" evidence="2"/>
<gene>
    <name evidence="2" type="ORF">ACFQZ7_04755</name>
</gene>
<dbReference type="CDD" id="cd00515">
    <property type="entry name" value="HAM1"/>
    <property type="match status" value="1"/>
</dbReference>
<name>A0ABW3ED16_9LACO</name>
<keyword evidence="3" id="KW-1185">Reference proteome</keyword>
<dbReference type="EMBL" id="JBHTIO010000024">
    <property type="protein sequence ID" value="MFD0897044.1"/>
    <property type="molecule type" value="Genomic_DNA"/>
</dbReference>
<dbReference type="Gene3D" id="3.90.950.10">
    <property type="match status" value="1"/>
</dbReference>
<dbReference type="RefSeq" id="WP_137637436.1">
    <property type="nucleotide sequence ID" value="NZ_BJDN01000008.1"/>
</dbReference>
<protein>
    <submittedName>
        <fullName evidence="2">Non-canonical purine NTP pyrophosphatase</fullName>
        <ecNumber evidence="2">3.6.1.-</ecNumber>
    </submittedName>
</protein>
<dbReference type="SUPFAM" id="SSF52972">
    <property type="entry name" value="ITPase-like"/>
    <property type="match status" value="1"/>
</dbReference>
<dbReference type="InterPro" id="IPR029001">
    <property type="entry name" value="ITPase-like_fam"/>
</dbReference>
<evidence type="ECO:0000313" key="2">
    <source>
        <dbReference type="EMBL" id="MFD0897044.1"/>
    </source>
</evidence>
<evidence type="ECO:0000256" key="1">
    <source>
        <dbReference type="ARBA" id="ARBA00022801"/>
    </source>
</evidence>